<protein>
    <submittedName>
        <fullName evidence="1">Uncharacterized protein</fullName>
    </submittedName>
</protein>
<keyword evidence="2" id="KW-1185">Reference proteome</keyword>
<accession>G2KNL4</accession>
<organism evidence="1 2">
    <name type="scientific">Micavibrio aeruginosavorus (strain ARL-13)</name>
    <dbReference type="NCBI Taxonomy" id="856793"/>
    <lineage>
        <taxon>Bacteria</taxon>
        <taxon>Pseudomonadati</taxon>
        <taxon>Bdellovibrionota</taxon>
        <taxon>Bdellovibrionia</taxon>
        <taxon>Bdellovibrionales</taxon>
        <taxon>Pseudobdellovibrionaceae</taxon>
        <taxon>Micavibrio</taxon>
    </lineage>
</organism>
<dbReference type="Proteomes" id="UP000009286">
    <property type="component" value="Chromosome"/>
</dbReference>
<dbReference type="STRING" id="856793.MICA_1950"/>
<sequence length="45" mass="5289">MVFPPSRCSIDQCVKIQRYLNNIPKIIQLQQKTVQSSISFEFSSW</sequence>
<dbReference type="HOGENOM" id="CLU_3201979_0_0_5"/>
<evidence type="ECO:0000313" key="2">
    <source>
        <dbReference type="Proteomes" id="UP000009286"/>
    </source>
</evidence>
<evidence type="ECO:0000313" key="1">
    <source>
        <dbReference type="EMBL" id="AEP10259.1"/>
    </source>
</evidence>
<dbReference type="EMBL" id="CP002382">
    <property type="protein sequence ID" value="AEP10259.1"/>
    <property type="molecule type" value="Genomic_DNA"/>
</dbReference>
<reference evidence="1 2" key="1">
    <citation type="journal article" date="2011" name="BMC Genomics">
        <title>Genomic insights into an obligate epibiotic bacterial predator: Micavibrio aeruginosavorus ARL-13.</title>
        <authorList>
            <person name="Wang Z."/>
            <person name="Kadouri D."/>
            <person name="Wu M."/>
        </authorList>
    </citation>
    <scope>NUCLEOTIDE SEQUENCE [LARGE SCALE GENOMIC DNA]</scope>
    <source>
        <strain evidence="1 2">ARL-13</strain>
    </source>
</reference>
<dbReference type="KEGG" id="mai:MICA_1950"/>
<proteinExistence type="predicted"/>
<gene>
    <name evidence="1" type="ordered locus">MICA_1950</name>
</gene>
<name>G2KNL4_MICAA</name>
<dbReference type="AlphaFoldDB" id="G2KNL4"/>